<sequence length="201" mass="23773">MDSHVKNLESYILQCELEDYLPILMATPHPQIEDDGTIWNIGTSYSKEDKSFSYTIFYMREIEGSMNCNSRLDSAEIHCQIPCRHRCSPAFYHSFGLSDNYILFIEQPLFYEDPGRSRQYIYENSDYKYQNLKWRPHEGVRFYIVNKLSGRVLPIQYTAIPFFFFHLVNTYESKDGNLIVEVVAYDNAEVSRGLKFIKIYF</sequence>
<evidence type="ECO:0000256" key="1">
    <source>
        <dbReference type="ARBA" id="ARBA00006787"/>
    </source>
</evidence>
<dbReference type="EC" id="1.13.11.71" evidence="6"/>
<gene>
    <name evidence="6" type="ORF">LSAA_11911</name>
</gene>
<dbReference type="PANTHER" id="PTHR10543">
    <property type="entry name" value="BETA-CAROTENE DIOXYGENASE"/>
    <property type="match status" value="1"/>
</dbReference>
<dbReference type="Pfam" id="PF03055">
    <property type="entry name" value="RPE65"/>
    <property type="match status" value="1"/>
</dbReference>
<dbReference type="PANTHER" id="PTHR10543:SF24">
    <property type="entry name" value="CAROTENOID ISOMEROOXYGENASE"/>
    <property type="match status" value="1"/>
</dbReference>
<name>A0A7R8HAE0_LEPSM</name>
<feature type="binding site" evidence="5">
    <location>
        <position position="166"/>
    </location>
    <ligand>
        <name>Fe cation</name>
        <dbReference type="ChEBI" id="CHEBI:24875"/>
        <note>catalytic</note>
    </ligand>
</feature>
<evidence type="ECO:0000256" key="5">
    <source>
        <dbReference type="PIRSR" id="PIRSR604294-1"/>
    </source>
</evidence>
<keyword evidence="4 5" id="KW-0408">Iron</keyword>
<comment type="similarity">
    <text evidence="1">Belongs to the carotenoid oxygenase family.</text>
</comment>
<evidence type="ECO:0000313" key="7">
    <source>
        <dbReference type="Proteomes" id="UP000675881"/>
    </source>
</evidence>
<evidence type="ECO:0000256" key="4">
    <source>
        <dbReference type="ARBA" id="ARBA00023004"/>
    </source>
</evidence>
<keyword evidence="7" id="KW-1185">Reference proteome</keyword>
<feature type="binding site" evidence="5">
    <location>
        <position position="93"/>
    </location>
    <ligand>
        <name>Fe cation</name>
        <dbReference type="ChEBI" id="CHEBI:24875"/>
        <note>catalytic</note>
    </ligand>
</feature>
<dbReference type="GO" id="GO:0016121">
    <property type="term" value="P:carotene catabolic process"/>
    <property type="evidence" value="ECO:0007669"/>
    <property type="project" value="TreeGrafter"/>
</dbReference>
<keyword evidence="2 5" id="KW-0479">Metal-binding</keyword>
<keyword evidence="3 6" id="KW-0560">Oxidoreductase</keyword>
<dbReference type="GO" id="GO:0010436">
    <property type="term" value="F:carotenoid dioxygenase activity"/>
    <property type="evidence" value="ECO:0007669"/>
    <property type="project" value="TreeGrafter"/>
</dbReference>
<dbReference type="GO" id="GO:0003834">
    <property type="term" value="F:beta-carotene 15,15'-dioxygenase activity"/>
    <property type="evidence" value="ECO:0007669"/>
    <property type="project" value="TreeGrafter"/>
</dbReference>
<dbReference type="GO" id="GO:0042574">
    <property type="term" value="P:retinal metabolic process"/>
    <property type="evidence" value="ECO:0007669"/>
    <property type="project" value="TreeGrafter"/>
</dbReference>
<dbReference type="GO" id="GO:0046872">
    <property type="term" value="F:metal ion binding"/>
    <property type="evidence" value="ECO:0007669"/>
    <property type="project" value="UniProtKB-KW"/>
</dbReference>
<proteinExistence type="inferred from homology"/>
<reference evidence="6" key="1">
    <citation type="submission" date="2021-02" db="EMBL/GenBank/DDBJ databases">
        <authorList>
            <person name="Bekaert M."/>
        </authorList>
    </citation>
    <scope>NUCLEOTIDE SEQUENCE</scope>
    <source>
        <strain evidence="6">IoA-00</strain>
    </source>
</reference>
<dbReference type="Proteomes" id="UP000675881">
    <property type="component" value="Chromosome 6"/>
</dbReference>
<comment type="cofactor">
    <cofactor evidence="5">
        <name>Fe(2+)</name>
        <dbReference type="ChEBI" id="CHEBI:29033"/>
    </cofactor>
    <text evidence="5">Binds 1 Fe(2+) ion per subunit.</text>
</comment>
<feature type="binding site" evidence="5">
    <location>
        <position position="29"/>
    </location>
    <ligand>
        <name>Fe cation</name>
        <dbReference type="ChEBI" id="CHEBI:24875"/>
        <note>catalytic</note>
    </ligand>
</feature>
<evidence type="ECO:0000256" key="2">
    <source>
        <dbReference type="ARBA" id="ARBA00022723"/>
    </source>
</evidence>
<dbReference type="AlphaFoldDB" id="A0A7R8HAE0"/>
<dbReference type="EMBL" id="HG994585">
    <property type="protein sequence ID" value="CAF2965428.1"/>
    <property type="molecule type" value="Genomic_DNA"/>
</dbReference>
<dbReference type="OrthoDB" id="1069523at2759"/>
<protein>
    <submittedName>
        <fullName evidence="6">BCDO2</fullName>
        <ecNumber evidence="6">1.13.11.71</ecNumber>
    </submittedName>
</protein>
<evidence type="ECO:0000313" key="6">
    <source>
        <dbReference type="EMBL" id="CAF2965428.1"/>
    </source>
</evidence>
<dbReference type="GO" id="GO:0102076">
    <property type="term" value="F:beta,beta-carotene-9',10'-cleaving oxygenase activity"/>
    <property type="evidence" value="ECO:0007669"/>
    <property type="project" value="UniProtKB-EC"/>
</dbReference>
<evidence type="ECO:0000256" key="3">
    <source>
        <dbReference type="ARBA" id="ARBA00023002"/>
    </source>
</evidence>
<dbReference type="InterPro" id="IPR004294">
    <property type="entry name" value="Carotenoid_Oase"/>
</dbReference>
<organism evidence="6 7">
    <name type="scientific">Lepeophtheirus salmonis</name>
    <name type="common">Salmon louse</name>
    <name type="synonym">Caligus salmonis</name>
    <dbReference type="NCBI Taxonomy" id="72036"/>
    <lineage>
        <taxon>Eukaryota</taxon>
        <taxon>Metazoa</taxon>
        <taxon>Ecdysozoa</taxon>
        <taxon>Arthropoda</taxon>
        <taxon>Crustacea</taxon>
        <taxon>Multicrustacea</taxon>
        <taxon>Hexanauplia</taxon>
        <taxon>Copepoda</taxon>
        <taxon>Siphonostomatoida</taxon>
        <taxon>Caligidae</taxon>
        <taxon>Lepeophtheirus</taxon>
    </lineage>
</organism>
<accession>A0A7R8HAE0</accession>